<name>A0A1A9WVX5_9MUSC</name>
<dbReference type="Pfam" id="PF11363">
    <property type="entry name" value="DUF3164"/>
    <property type="match status" value="1"/>
</dbReference>
<dbReference type="InterPro" id="IPR021505">
    <property type="entry name" value="Phage_B3_Orf6"/>
</dbReference>
<reference evidence="2" key="1">
    <citation type="submission" date="2014-03" db="EMBL/GenBank/DDBJ databases">
        <authorList>
            <person name="Aksoy S."/>
            <person name="Warren W."/>
            <person name="Wilson R.K."/>
        </authorList>
    </citation>
    <scope>NUCLEOTIDE SEQUENCE [LARGE SCALE GENOMIC DNA]</scope>
    <source>
        <strain evidence="2">IAEA</strain>
    </source>
</reference>
<protein>
    <recommendedName>
        <fullName evidence="3">DUF3164 family protein</fullName>
    </recommendedName>
</protein>
<dbReference type="AlphaFoldDB" id="A0A1A9WVX5"/>
<accession>A0A1A9WVX5</accession>
<dbReference type="Proteomes" id="UP000091820">
    <property type="component" value="Unassembled WGS sequence"/>
</dbReference>
<evidence type="ECO:0008006" key="3">
    <source>
        <dbReference type="Google" id="ProtNLM"/>
    </source>
</evidence>
<reference evidence="1" key="2">
    <citation type="submission" date="2020-05" db="UniProtKB">
        <authorList>
            <consortium name="EnsemblMetazoa"/>
        </authorList>
    </citation>
    <scope>IDENTIFICATION</scope>
    <source>
        <strain evidence="1">IAEA</strain>
    </source>
</reference>
<evidence type="ECO:0000313" key="2">
    <source>
        <dbReference type="Proteomes" id="UP000091820"/>
    </source>
</evidence>
<keyword evidence="2" id="KW-1185">Reference proteome</keyword>
<dbReference type="EnsemblMetazoa" id="GBRI034454-RA">
    <property type="protein sequence ID" value="GBRI034454-PA"/>
    <property type="gene ID" value="GBRI034454"/>
</dbReference>
<proteinExistence type="predicted"/>
<evidence type="ECO:0000313" key="1">
    <source>
        <dbReference type="EnsemblMetazoa" id="GBRI034454-PA"/>
    </source>
</evidence>
<dbReference type="VEuPathDB" id="VectorBase:GBRI034454"/>
<organism evidence="1 2">
    <name type="scientific">Glossina brevipalpis</name>
    <dbReference type="NCBI Taxonomy" id="37001"/>
    <lineage>
        <taxon>Eukaryota</taxon>
        <taxon>Metazoa</taxon>
        <taxon>Ecdysozoa</taxon>
        <taxon>Arthropoda</taxon>
        <taxon>Hexapoda</taxon>
        <taxon>Insecta</taxon>
        <taxon>Pterygota</taxon>
        <taxon>Neoptera</taxon>
        <taxon>Endopterygota</taxon>
        <taxon>Diptera</taxon>
        <taxon>Brachycera</taxon>
        <taxon>Muscomorpha</taxon>
        <taxon>Hippoboscoidea</taxon>
        <taxon>Glossinidae</taxon>
        <taxon>Glossina</taxon>
    </lineage>
</organism>
<sequence length="337" mass="37843">MSVHNKEASTNNHLIAAMTQAGAVIHYLTIRGVSVKSVILHKCKPVIRIAHHPLCEQLLKQGQANYIIVGKNARSGFKQGAFMKGGCKQTPLGIDVNINTSGVGSEVEDKEAQFIHDALATVLSCRADFEAINKGSISNTFNRRGRQGRIDTRRHGKHIDKERDALVKDIVARARPLHEALRDFKHRAFVDIQALIDLSIEQYGVKRGGRKGNVTLYSFDGRYKVIRALQDRITFDERIQAAKALIDDCMTEWTQNARPELLAIIDQAFSTDKNGDINPARILQRRRHDITDPRWLRAMDALAEAVQVVSSKSYIRLYERIDETGQYRPLSLDIAGV</sequence>
<dbReference type="STRING" id="37001.A0A1A9WVX5"/>